<comment type="similarity">
    <text evidence="1 5 6">Belongs to the bacterial ribosomal protein bL35 family.</text>
</comment>
<dbReference type="Gene3D" id="4.10.410.60">
    <property type="match status" value="1"/>
</dbReference>
<dbReference type="InterPro" id="IPR021137">
    <property type="entry name" value="Ribosomal_bL35-like"/>
</dbReference>
<dbReference type="PANTHER" id="PTHR33343">
    <property type="entry name" value="54S RIBOSOMAL PROTEIN BL35M"/>
    <property type="match status" value="1"/>
</dbReference>
<comment type="caution">
    <text evidence="7">The sequence shown here is derived from an EMBL/GenBank/DDBJ whole genome shotgun (WGS) entry which is preliminary data.</text>
</comment>
<protein>
    <recommendedName>
        <fullName evidence="4 5">Large ribosomal subunit protein bL35</fullName>
    </recommendedName>
</protein>
<keyword evidence="8" id="KW-1185">Reference proteome</keyword>
<dbReference type="PROSITE" id="PS00936">
    <property type="entry name" value="RIBOSOMAL_L35"/>
    <property type="match status" value="1"/>
</dbReference>
<evidence type="ECO:0000256" key="4">
    <source>
        <dbReference type="ARBA" id="ARBA00071664"/>
    </source>
</evidence>
<dbReference type="SUPFAM" id="SSF143034">
    <property type="entry name" value="L35p-like"/>
    <property type="match status" value="1"/>
</dbReference>
<dbReference type="GO" id="GO:0003735">
    <property type="term" value="F:structural constituent of ribosome"/>
    <property type="evidence" value="ECO:0007669"/>
    <property type="project" value="InterPro"/>
</dbReference>
<keyword evidence="2 5" id="KW-0689">Ribosomal protein</keyword>
<evidence type="ECO:0000313" key="7">
    <source>
        <dbReference type="EMBL" id="PHM63887.1"/>
    </source>
</evidence>
<sequence length="83" mass="9807">MPKIKTVRGAAKRFKKTASGGFKRKHANLRHILTKKSTKRKRHLRPKGMVSKGDLAWLLLVCRTHKQFFRLELRDDRRSIWLA</sequence>
<dbReference type="EMBL" id="NJAK01000001">
    <property type="protein sequence ID" value="PHM63887.1"/>
    <property type="molecule type" value="Genomic_DNA"/>
</dbReference>
<evidence type="ECO:0000256" key="6">
    <source>
        <dbReference type="RuleBase" id="RU000568"/>
    </source>
</evidence>
<dbReference type="InterPro" id="IPR001706">
    <property type="entry name" value="Ribosomal_bL35"/>
</dbReference>
<evidence type="ECO:0000256" key="2">
    <source>
        <dbReference type="ARBA" id="ARBA00022980"/>
    </source>
</evidence>
<name>A0A2D0KKY8_9GAMM</name>
<dbReference type="HAMAP" id="MF_00514">
    <property type="entry name" value="Ribosomal_bL35"/>
    <property type="match status" value="1"/>
</dbReference>
<evidence type="ECO:0000313" key="8">
    <source>
        <dbReference type="Proteomes" id="UP000222168"/>
    </source>
</evidence>
<dbReference type="PRINTS" id="PR00064">
    <property type="entry name" value="RIBOSOMALL35"/>
</dbReference>
<reference evidence="7 8" key="1">
    <citation type="journal article" date="2017" name="Nat. Microbiol.">
        <title>Natural product diversity associated with the nematode symbionts Photorhabdus and Xenorhabdus.</title>
        <authorList>
            <person name="Tobias N.J."/>
            <person name="Wolff H."/>
            <person name="Djahanschiri B."/>
            <person name="Grundmann F."/>
            <person name="Kronenwerth M."/>
            <person name="Shi Y.M."/>
            <person name="Simonyi S."/>
            <person name="Grun P."/>
            <person name="Shapiro-Ilan D."/>
            <person name="Pidot S.J."/>
            <person name="Stinear T.P."/>
            <person name="Ebersberger I."/>
            <person name="Bode H.B."/>
        </authorList>
    </citation>
    <scope>NUCLEOTIDE SEQUENCE [LARGE SCALE GENOMIC DNA]</scope>
    <source>
        <strain evidence="7 8">DSM 22670</strain>
    </source>
</reference>
<dbReference type="PANTHER" id="PTHR33343:SF1">
    <property type="entry name" value="LARGE RIBOSOMAL SUBUNIT PROTEIN BL35M"/>
    <property type="match status" value="1"/>
</dbReference>
<proteinExistence type="inferred from homology"/>
<dbReference type="NCBIfam" id="TIGR00001">
    <property type="entry name" value="rpmI_bact"/>
    <property type="match status" value="1"/>
</dbReference>
<gene>
    <name evidence="5" type="primary">rpmI</name>
    <name evidence="7" type="ORF">Xish_03164</name>
</gene>
<evidence type="ECO:0000256" key="5">
    <source>
        <dbReference type="HAMAP-Rule" id="MF_00514"/>
    </source>
</evidence>
<dbReference type="InterPro" id="IPR037229">
    <property type="entry name" value="Ribosomal_bL35_sf"/>
</dbReference>
<evidence type="ECO:0000256" key="3">
    <source>
        <dbReference type="ARBA" id="ARBA00023274"/>
    </source>
</evidence>
<evidence type="ECO:0000256" key="1">
    <source>
        <dbReference type="ARBA" id="ARBA00006598"/>
    </source>
</evidence>
<dbReference type="Pfam" id="PF01632">
    <property type="entry name" value="Ribosomal_L35p"/>
    <property type="match status" value="1"/>
</dbReference>
<dbReference type="Proteomes" id="UP000222168">
    <property type="component" value="Unassembled WGS sequence"/>
</dbReference>
<dbReference type="FunFam" id="4.10.410.60:FF:000001">
    <property type="entry name" value="50S ribosomal protein L35"/>
    <property type="match status" value="1"/>
</dbReference>
<keyword evidence="3 5" id="KW-0687">Ribonucleoprotein</keyword>
<organism evidence="7 8">
    <name type="scientific">Xenorhabdus ishibashii</name>
    <dbReference type="NCBI Taxonomy" id="1034471"/>
    <lineage>
        <taxon>Bacteria</taxon>
        <taxon>Pseudomonadati</taxon>
        <taxon>Pseudomonadota</taxon>
        <taxon>Gammaproteobacteria</taxon>
        <taxon>Enterobacterales</taxon>
        <taxon>Morganellaceae</taxon>
        <taxon>Xenorhabdus</taxon>
    </lineage>
</organism>
<dbReference type="GO" id="GO:0022625">
    <property type="term" value="C:cytosolic large ribosomal subunit"/>
    <property type="evidence" value="ECO:0007669"/>
    <property type="project" value="TreeGrafter"/>
</dbReference>
<dbReference type="AlphaFoldDB" id="A0A2D0KKY8"/>
<dbReference type="GO" id="GO:0006412">
    <property type="term" value="P:translation"/>
    <property type="evidence" value="ECO:0007669"/>
    <property type="project" value="UniProtKB-UniRule"/>
</dbReference>
<accession>A0A2D0KKY8</accession>
<dbReference type="InterPro" id="IPR018265">
    <property type="entry name" value="Ribosomal_bL35_CS"/>
</dbReference>